<keyword evidence="2" id="KW-0012">Acyltransferase</keyword>
<dbReference type="GO" id="GO:0016746">
    <property type="term" value="F:acyltransferase activity"/>
    <property type="evidence" value="ECO:0007669"/>
    <property type="project" value="UniProtKB-KW"/>
</dbReference>
<evidence type="ECO:0000313" key="2">
    <source>
        <dbReference type="EMBL" id="KTC93002.1"/>
    </source>
</evidence>
<keyword evidence="3" id="KW-1185">Reference proteome</keyword>
<keyword evidence="2" id="KW-0808">Transferase</keyword>
<organism evidence="2 3">
    <name type="scientific">Legionella drozanskii LLAP-1</name>
    <dbReference type="NCBI Taxonomy" id="1212489"/>
    <lineage>
        <taxon>Bacteria</taxon>
        <taxon>Pseudomonadati</taxon>
        <taxon>Pseudomonadota</taxon>
        <taxon>Gammaproteobacteria</taxon>
        <taxon>Legionellales</taxon>
        <taxon>Legionellaceae</taxon>
        <taxon>Legionella</taxon>
    </lineage>
</organism>
<comment type="caution">
    <text evidence="2">The sequence shown here is derived from an EMBL/GenBank/DDBJ whole genome shotgun (WGS) entry which is preliminary data.</text>
</comment>
<dbReference type="STRING" id="1212489.Ldro_0373"/>
<sequence>MMNFIARVICPMGIICFSCLFAISGCMHRMNSSCTTTCENRYQTCNKVCRNTCSQCTAAAGQSRDRHYNYYINEQYVKGGMIALQLNSFRDPLQCRKVTCSCREDYRICIQSCGSGGNGVIKKYLEHAPLCS</sequence>
<proteinExistence type="predicted"/>
<feature type="signal peptide" evidence="1">
    <location>
        <begin position="1"/>
        <end position="22"/>
    </location>
</feature>
<reference evidence="2 3" key="1">
    <citation type="submission" date="2015-11" db="EMBL/GenBank/DDBJ databases">
        <title>Genomic analysis of 38 Legionella species identifies large and diverse effector repertoires.</title>
        <authorList>
            <person name="Burstein D."/>
            <person name="Amaro F."/>
            <person name="Zusman T."/>
            <person name="Lifshitz Z."/>
            <person name="Cohen O."/>
            <person name="Gilbert J.A."/>
            <person name="Pupko T."/>
            <person name="Shuman H.A."/>
            <person name="Segal G."/>
        </authorList>
    </citation>
    <scope>NUCLEOTIDE SEQUENCE [LARGE SCALE GENOMIC DNA]</scope>
    <source>
        <strain evidence="2 3">ATCC 700990</strain>
    </source>
</reference>
<accession>A0A0W0TBQ0</accession>
<keyword evidence="1" id="KW-0732">Signal</keyword>
<name>A0A0W0TBQ0_9GAMM</name>
<dbReference type="AlphaFoldDB" id="A0A0W0TBQ0"/>
<dbReference type="PROSITE" id="PS51257">
    <property type="entry name" value="PROKAR_LIPOPROTEIN"/>
    <property type="match status" value="1"/>
</dbReference>
<dbReference type="Proteomes" id="UP000054736">
    <property type="component" value="Unassembled WGS sequence"/>
</dbReference>
<protein>
    <submittedName>
        <fullName evidence="2">Acyltransferase</fullName>
    </submittedName>
</protein>
<dbReference type="EMBL" id="LNXY01000003">
    <property type="protein sequence ID" value="KTC93002.1"/>
    <property type="molecule type" value="Genomic_DNA"/>
</dbReference>
<feature type="chain" id="PRO_5006912852" evidence="1">
    <location>
        <begin position="23"/>
        <end position="132"/>
    </location>
</feature>
<dbReference type="PATRIC" id="fig|1212489.4.peg.385"/>
<evidence type="ECO:0000313" key="3">
    <source>
        <dbReference type="Proteomes" id="UP000054736"/>
    </source>
</evidence>
<evidence type="ECO:0000256" key="1">
    <source>
        <dbReference type="SAM" id="SignalP"/>
    </source>
</evidence>
<gene>
    <name evidence="2" type="ORF">Ldro_0373</name>
</gene>